<dbReference type="Gene3D" id="3.40.50.10610">
    <property type="entry name" value="ABC-type transport auxiliary lipoprotein component"/>
    <property type="match status" value="1"/>
</dbReference>
<gene>
    <name evidence="2" type="ORF">GGD90_000937</name>
</gene>
<feature type="chain" id="PRO_5032598562" description="DUF799 domain-containing protein" evidence="1">
    <location>
        <begin position="26"/>
        <end position="226"/>
    </location>
</feature>
<dbReference type="RefSeq" id="WP_153114640.1">
    <property type="nucleotide sequence ID" value="NZ_JACIGE010000002.1"/>
</dbReference>
<keyword evidence="3" id="KW-1185">Reference proteome</keyword>
<comment type="caution">
    <text evidence="2">The sequence shown here is derived from an EMBL/GenBank/DDBJ whole genome shotgun (WGS) entry which is preliminary data.</text>
</comment>
<accession>A0A840G6J9</accession>
<evidence type="ECO:0000313" key="3">
    <source>
        <dbReference type="Proteomes" id="UP000587070"/>
    </source>
</evidence>
<dbReference type="Pfam" id="PF05643">
    <property type="entry name" value="GNA1162-like"/>
    <property type="match status" value="1"/>
</dbReference>
<organism evidence="2 3">
    <name type="scientific">Rhodocyclus tenuis</name>
    <name type="common">Rhodospirillum tenue</name>
    <dbReference type="NCBI Taxonomy" id="1066"/>
    <lineage>
        <taxon>Bacteria</taxon>
        <taxon>Pseudomonadati</taxon>
        <taxon>Pseudomonadota</taxon>
        <taxon>Betaproteobacteria</taxon>
        <taxon>Rhodocyclales</taxon>
        <taxon>Rhodocyclaceae</taxon>
        <taxon>Rhodocyclus</taxon>
    </lineage>
</organism>
<feature type="signal peptide" evidence="1">
    <location>
        <begin position="1"/>
        <end position="25"/>
    </location>
</feature>
<proteinExistence type="predicted"/>
<dbReference type="AlphaFoldDB" id="A0A840G6J9"/>
<sequence>MKANRTHALLSAASLAAALLLGGCATPKSYDYTAFKEARPASILVLPPLNSSPDIKATYSMMSQATAPLAESGYYVFPVTLVDETFKQNGMTSPADIHEIPTTKLRQIFGADAALYINVKQYGTSYAVISSETRVTAEGKLVDLRTGKTLWSGMATASSAEGDSNNGGLVGMLVKAAIRQIAETVSNQGHVIAGQTSARLLSAGRPNGILYGPRSPMYLKEGVPAQ</sequence>
<evidence type="ECO:0000256" key="1">
    <source>
        <dbReference type="SAM" id="SignalP"/>
    </source>
</evidence>
<dbReference type="InterPro" id="IPR008517">
    <property type="entry name" value="GNA1162-like"/>
</dbReference>
<dbReference type="EMBL" id="JACIGE010000002">
    <property type="protein sequence ID" value="MBB4246580.1"/>
    <property type="molecule type" value="Genomic_DNA"/>
</dbReference>
<dbReference type="Proteomes" id="UP000587070">
    <property type="component" value="Unassembled WGS sequence"/>
</dbReference>
<dbReference type="PROSITE" id="PS51257">
    <property type="entry name" value="PROKAR_LIPOPROTEIN"/>
    <property type="match status" value="1"/>
</dbReference>
<evidence type="ECO:0008006" key="4">
    <source>
        <dbReference type="Google" id="ProtNLM"/>
    </source>
</evidence>
<protein>
    <recommendedName>
        <fullName evidence="4">DUF799 domain-containing protein</fullName>
    </recommendedName>
</protein>
<keyword evidence="1" id="KW-0732">Signal</keyword>
<reference evidence="2 3" key="1">
    <citation type="submission" date="2020-08" db="EMBL/GenBank/DDBJ databases">
        <title>Genome sequencing of Purple Non-Sulfur Bacteria from various extreme environments.</title>
        <authorList>
            <person name="Mayer M."/>
        </authorList>
    </citation>
    <scope>NUCLEOTIDE SEQUENCE [LARGE SCALE GENOMIC DNA]</scope>
    <source>
        <strain evidence="2 3">2761</strain>
    </source>
</reference>
<name>A0A840G6J9_RHOTE</name>
<evidence type="ECO:0000313" key="2">
    <source>
        <dbReference type="EMBL" id="MBB4246580.1"/>
    </source>
</evidence>
<dbReference type="OrthoDB" id="1014694at2"/>